<dbReference type="InterPro" id="IPR045257">
    <property type="entry name" value="E2/Pdx1"/>
</dbReference>
<keyword evidence="12" id="KW-0670">Pyruvate</keyword>
<dbReference type="EC" id="2.3.1.12" evidence="8"/>
<dbReference type="FunFam" id="2.40.50.100:FF:000010">
    <property type="entry name" value="Acetyltransferase component of pyruvate dehydrogenase complex"/>
    <property type="match status" value="1"/>
</dbReference>
<accession>A0A3R9ZL97</accession>
<keyword evidence="3 8" id="KW-0808">Transferase</keyword>
<dbReference type="InterPro" id="IPR000089">
    <property type="entry name" value="Biotin_lipoyl"/>
</dbReference>
<comment type="similarity">
    <text evidence="1 8">Belongs to the 2-oxoacid dehydrogenase family.</text>
</comment>
<keyword evidence="13" id="KW-1185">Reference proteome</keyword>
<dbReference type="Gene3D" id="4.10.320.10">
    <property type="entry name" value="E3-binding domain"/>
    <property type="match status" value="1"/>
</dbReference>
<dbReference type="AlphaFoldDB" id="A0A3R9ZL97"/>
<reference evidence="13" key="1">
    <citation type="submission" date="2018-11" db="EMBL/GenBank/DDBJ databases">
        <title>Phylogenetic, genomic, and biogeographic characterization of a novel and ubiquitous marine invertebrate-associated Rickettsiales parasite, Candidatus Marinoinvertebrata rohwerii, gen. nov., sp. nov.</title>
        <authorList>
            <person name="Klinges J.G."/>
            <person name="Rosales S.M."/>
            <person name="Mcminds R."/>
            <person name="Shaver E.C."/>
            <person name="Shantz A."/>
            <person name="Peters E.C."/>
            <person name="Burkepile D.E."/>
            <person name="Silliman B.R."/>
            <person name="Vega Thurber R.L."/>
        </authorList>
    </citation>
    <scope>NUCLEOTIDE SEQUENCE [LARGE SCALE GENOMIC DNA]</scope>
    <source>
        <strain evidence="13">a_cerv_44</strain>
    </source>
</reference>
<dbReference type="EMBL" id="RXFM01000050">
    <property type="protein sequence ID" value="RST65680.1"/>
    <property type="molecule type" value="Genomic_DNA"/>
</dbReference>
<keyword evidence="5 8" id="KW-0012">Acyltransferase</keyword>
<comment type="catalytic activity">
    <reaction evidence="7 8">
        <text>N(6)-[(R)-dihydrolipoyl]-L-lysyl-[protein] + acetyl-CoA = N(6)-[(R)-S(8)-acetyldihydrolipoyl]-L-lysyl-[protein] + CoA</text>
        <dbReference type="Rhea" id="RHEA:17017"/>
        <dbReference type="Rhea" id="RHEA-COMP:10475"/>
        <dbReference type="Rhea" id="RHEA-COMP:10478"/>
        <dbReference type="ChEBI" id="CHEBI:57287"/>
        <dbReference type="ChEBI" id="CHEBI:57288"/>
        <dbReference type="ChEBI" id="CHEBI:83100"/>
        <dbReference type="ChEBI" id="CHEBI:83111"/>
        <dbReference type="EC" id="2.3.1.12"/>
    </reaction>
</comment>
<evidence type="ECO:0000256" key="4">
    <source>
        <dbReference type="ARBA" id="ARBA00022823"/>
    </source>
</evidence>
<dbReference type="FunFam" id="3.30.559.10:FF:000003">
    <property type="entry name" value="Acetyltransferase component of pyruvate dehydrogenase complex"/>
    <property type="match status" value="1"/>
</dbReference>
<name>A0A3R9ZL97_9RICK</name>
<dbReference type="Proteomes" id="UP000279470">
    <property type="component" value="Unassembled WGS sequence"/>
</dbReference>
<dbReference type="SUPFAM" id="SSF52777">
    <property type="entry name" value="CoA-dependent acyltransferases"/>
    <property type="match status" value="1"/>
</dbReference>
<feature type="domain" description="Lipoyl-binding" evidence="10">
    <location>
        <begin position="2"/>
        <end position="78"/>
    </location>
</feature>
<dbReference type="Gene3D" id="2.40.50.100">
    <property type="match status" value="1"/>
</dbReference>
<dbReference type="InterPro" id="IPR001078">
    <property type="entry name" value="2-oxoacid_DH_actylTfrase"/>
</dbReference>
<dbReference type="SUPFAM" id="SSF51230">
    <property type="entry name" value="Single hybrid motif"/>
    <property type="match status" value="1"/>
</dbReference>
<dbReference type="Pfam" id="PF00198">
    <property type="entry name" value="2-oxoacid_dh"/>
    <property type="match status" value="1"/>
</dbReference>
<evidence type="ECO:0000313" key="12">
    <source>
        <dbReference type="EMBL" id="RST65680.1"/>
    </source>
</evidence>
<feature type="region of interest" description="Disordered" evidence="9">
    <location>
        <begin position="91"/>
        <end position="123"/>
    </location>
</feature>
<evidence type="ECO:0000259" key="10">
    <source>
        <dbReference type="PROSITE" id="PS50968"/>
    </source>
</evidence>
<evidence type="ECO:0000256" key="5">
    <source>
        <dbReference type="ARBA" id="ARBA00023315"/>
    </source>
</evidence>
<dbReference type="RefSeq" id="WP_126044853.1">
    <property type="nucleotide sequence ID" value="NZ_RXFM01000050.1"/>
</dbReference>
<sequence>MAIEILMPALSPTMKEGNLAKWLKKEGDSVKSGEVIAEIETDKAIMEVEAIDDGILAKIVVSEGTKNVKVNDLIAIITEEGEDKDAAIAEIESKKPQTKEPQKQEELKEEPTEEKSEDIALEESSNGKRIFASPLARRIAAQEKIDISKVEGSGPRGRIVKYDIESFLSQGNSPSVSQTYVPQADKEVPISGMRQVIADRLVESKQQVPHFYLDVECVMDKLLDFRADINSSAPLDENGKPEFKISINDMLIKASALALNKNPKVNSAWYGDKIIQFGSVDISVAVAIEDGLMTPIVKNADRKNMIQISREVKELVKKAQSQRLKPEEYQGGSFSISNLGMYSIKSFYAIINPPQSCILSIGNTRETPMFDKNGNIVKKQVINVSLSCDHRVVDGATGAIFLNTLKEFIENPSLMICY</sequence>
<comment type="function">
    <text evidence="6">The pyruvate dehydrogenase complex catalyzes the overall conversion of pyruvate to acetyl-CoA and CO(2). It contains multiple copies of three enzymatic components: pyruvate dehydrogenase (E1), dihydrolipoamide acetyltransferase (E2) and lipoamide dehydrogenase (E3).</text>
</comment>
<evidence type="ECO:0000256" key="1">
    <source>
        <dbReference type="ARBA" id="ARBA00007317"/>
    </source>
</evidence>
<dbReference type="PROSITE" id="PS00189">
    <property type="entry name" value="LIPOYL"/>
    <property type="match status" value="1"/>
</dbReference>
<feature type="domain" description="Peripheral subunit-binding (PSBD)" evidence="11">
    <location>
        <begin position="131"/>
        <end position="168"/>
    </location>
</feature>
<dbReference type="NCBIfam" id="TIGR01349">
    <property type="entry name" value="PDHac_trf_mito"/>
    <property type="match status" value="1"/>
</dbReference>
<dbReference type="GO" id="GO:0045254">
    <property type="term" value="C:pyruvate dehydrogenase complex"/>
    <property type="evidence" value="ECO:0007669"/>
    <property type="project" value="UniProtKB-UniRule"/>
</dbReference>
<evidence type="ECO:0000259" key="11">
    <source>
        <dbReference type="PROSITE" id="PS51826"/>
    </source>
</evidence>
<evidence type="ECO:0000256" key="8">
    <source>
        <dbReference type="RuleBase" id="RU361137"/>
    </source>
</evidence>
<evidence type="ECO:0000256" key="7">
    <source>
        <dbReference type="ARBA" id="ARBA00048370"/>
    </source>
</evidence>
<dbReference type="InterPro" id="IPR036625">
    <property type="entry name" value="E3-bd_dom_sf"/>
</dbReference>
<evidence type="ECO:0000256" key="9">
    <source>
        <dbReference type="SAM" id="MobiDB-lite"/>
    </source>
</evidence>
<feature type="compositionally biased region" description="Basic and acidic residues" evidence="9">
    <location>
        <begin position="91"/>
        <end position="118"/>
    </location>
</feature>
<comment type="cofactor">
    <cofactor evidence="8">
        <name>(R)-lipoate</name>
        <dbReference type="ChEBI" id="CHEBI:83088"/>
    </cofactor>
    <text evidence="8">Binds 1 lipoyl cofactor covalently.</text>
</comment>
<organism evidence="12 13">
    <name type="scientific">Candidatus Aquarickettsia rohweri</name>
    <dbReference type="NCBI Taxonomy" id="2602574"/>
    <lineage>
        <taxon>Bacteria</taxon>
        <taxon>Pseudomonadati</taxon>
        <taxon>Pseudomonadota</taxon>
        <taxon>Alphaproteobacteria</taxon>
        <taxon>Rickettsiales</taxon>
        <taxon>Candidatus Midichloriaceae</taxon>
        <taxon>Candidatus Aquarickettsia</taxon>
    </lineage>
</organism>
<proteinExistence type="inferred from homology"/>
<protein>
    <recommendedName>
        <fullName evidence="8">Acetyltransferase component of pyruvate dehydrogenase complex</fullName>
        <ecNumber evidence="8">2.3.1.12</ecNumber>
    </recommendedName>
</protein>
<dbReference type="CDD" id="cd06849">
    <property type="entry name" value="lipoyl_domain"/>
    <property type="match status" value="1"/>
</dbReference>
<comment type="caution">
    <text evidence="12">The sequence shown here is derived from an EMBL/GenBank/DDBJ whole genome shotgun (WGS) entry which is preliminary data.</text>
</comment>
<dbReference type="SUPFAM" id="SSF47005">
    <property type="entry name" value="Peripheral subunit-binding domain of 2-oxo acid dehydrogenase complex"/>
    <property type="match status" value="1"/>
</dbReference>
<dbReference type="InterPro" id="IPR006257">
    <property type="entry name" value="LAT1"/>
</dbReference>
<evidence type="ECO:0000256" key="6">
    <source>
        <dbReference type="ARBA" id="ARBA00025211"/>
    </source>
</evidence>
<dbReference type="GO" id="GO:0006086">
    <property type="term" value="P:pyruvate decarboxylation to acetyl-CoA"/>
    <property type="evidence" value="ECO:0007669"/>
    <property type="project" value="InterPro"/>
</dbReference>
<evidence type="ECO:0000313" key="13">
    <source>
        <dbReference type="Proteomes" id="UP000279470"/>
    </source>
</evidence>
<dbReference type="InterPro" id="IPR023213">
    <property type="entry name" value="CAT-like_dom_sf"/>
</dbReference>
<evidence type="ECO:0000256" key="3">
    <source>
        <dbReference type="ARBA" id="ARBA00022679"/>
    </source>
</evidence>
<dbReference type="InterPro" id="IPR004167">
    <property type="entry name" value="PSBD"/>
</dbReference>
<dbReference type="PANTHER" id="PTHR23151:SF90">
    <property type="entry name" value="DIHYDROLIPOYLLYSINE-RESIDUE ACETYLTRANSFERASE COMPONENT OF PYRUVATE DEHYDROGENASE COMPLEX, MITOCHONDRIAL-RELATED"/>
    <property type="match status" value="1"/>
</dbReference>
<dbReference type="PROSITE" id="PS51826">
    <property type="entry name" value="PSBD"/>
    <property type="match status" value="1"/>
</dbReference>
<dbReference type="InterPro" id="IPR003016">
    <property type="entry name" value="2-oxoA_DH_lipoyl-BS"/>
</dbReference>
<dbReference type="PANTHER" id="PTHR23151">
    <property type="entry name" value="DIHYDROLIPOAMIDE ACETYL/SUCCINYL-TRANSFERASE-RELATED"/>
    <property type="match status" value="1"/>
</dbReference>
<keyword evidence="4 8" id="KW-0450">Lipoyl</keyword>
<gene>
    <name evidence="12" type="ORF">EIC27_04055</name>
</gene>
<comment type="subunit">
    <text evidence="2">Forms a 24-polypeptide structural core with octahedral symmetry.</text>
</comment>
<dbReference type="Pfam" id="PF02817">
    <property type="entry name" value="E3_binding"/>
    <property type="match status" value="1"/>
</dbReference>
<evidence type="ECO:0000256" key="2">
    <source>
        <dbReference type="ARBA" id="ARBA00011484"/>
    </source>
</evidence>
<dbReference type="GO" id="GO:0004742">
    <property type="term" value="F:dihydrolipoyllysine-residue acetyltransferase activity"/>
    <property type="evidence" value="ECO:0007669"/>
    <property type="project" value="UniProtKB-UniRule"/>
</dbReference>
<dbReference type="Pfam" id="PF00364">
    <property type="entry name" value="Biotin_lipoyl"/>
    <property type="match status" value="1"/>
</dbReference>
<dbReference type="OrthoDB" id="9805770at2"/>
<dbReference type="InterPro" id="IPR011053">
    <property type="entry name" value="Single_hybrid_motif"/>
</dbReference>
<dbReference type="Gene3D" id="3.30.559.10">
    <property type="entry name" value="Chloramphenicol acetyltransferase-like domain"/>
    <property type="match status" value="1"/>
</dbReference>
<dbReference type="PROSITE" id="PS50968">
    <property type="entry name" value="BIOTINYL_LIPOYL"/>
    <property type="match status" value="1"/>
</dbReference>